<keyword evidence="2" id="KW-1185">Reference proteome</keyword>
<evidence type="ECO:0000313" key="1">
    <source>
        <dbReference type="EMBL" id="KAH7978702.1"/>
    </source>
</evidence>
<proteinExistence type="predicted"/>
<evidence type="ECO:0000313" key="2">
    <source>
        <dbReference type="Proteomes" id="UP000821865"/>
    </source>
</evidence>
<dbReference type="Proteomes" id="UP000821865">
    <property type="component" value="Chromosome 1"/>
</dbReference>
<reference evidence="1" key="1">
    <citation type="submission" date="2020-05" db="EMBL/GenBank/DDBJ databases">
        <title>Large-scale comparative analyses of tick genomes elucidate their genetic diversity and vector capacities.</title>
        <authorList>
            <person name="Jia N."/>
            <person name="Wang J."/>
            <person name="Shi W."/>
            <person name="Du L."/>
            <person name="Sun Y."/>
            <person name="Zhan W."/>
            <person name="Jiang J."/>
            <person name="Wang Q."/>
            <person name="Zhang B."/>
            <person name="Ji P."/>
            <person name="Sakyi L.B."/>
            <person name="Cui X."/>
            <person name="Yuan T."/>
            <person name="Jiang B."/>
            <person name="Yang W."/>
            <person name="Lam T.T.-Y."/>
            <person name="Chang Q."/>
            <person name="Ding S."/>
            <person name="Wang X."/>
            <person name="Zhu J."/>
            <person name="Ruan X."/>
            <person name="Zhao L."/>
            <person name="Wei J."/>
            <person name="Que T."/>
            <person name="Du C."/>
            <person name="Cheng J."/>
            <person name="Dai P."/>
            <person name="Han X."/>
            <person name="Huang E."/>
            <person name="Gao Y."/>
            <person name="Liu J."/>
            <person name="Shao H."/>
            <person name="Ye R."/>
            <person name="Li L."/>
            <person name="Wei W."/>
            <person name="Wang X."/>
            <person name="Wang C."/>
            <person name="Yang T."/>
            <person name="Huo Q."/>
            <person name="Li W."/>
            <person name="Guo W."/>
            <person name="Chen H."/>
            <person name="Zhou L."/>
            <person name="Ni X."/>
            <person name="Tian J."/>
            <person name="Zhou Y."/>
            <person name="Sheng Y."/>
            <person name="Liu T."/>
            <person name="Pan Y."/>
            <person name="Xia L."/>
            <person name="Li J."/>
            <person name="Zhao F."/>
            <person name="Cao W."/>
        </authorList>
    </citation>
    <scope>NUCLEOTIDE SEQUENCE</scope>
    <source>
        <strain evidence="1">Dsil-2018</strain>
    </source>
</reference>
<dbReference type="EMBL" id="CM023470">
    <property type="protein sequence ID" value="KAH7978702.1"/>
    <property type="molecule type" value="Genomic_DNA"/>
</dbReference>
<comment type="caution">
    <text evidence="1">The sequence shown here is derived from an EMBL/GenBank/DDBJ whole genome shotgun (WGS) entry which is preliminary data.</text>
</comment>
<sequence length="87" mass="9917">MQISRRATEPKFLRHLKPPPCIKPGPPGVMSILQQLGLDKYAENFEENEVDWEAFVNLDSKSIEEIGVKTEANREALQEAINQLQKL</sequence>
<protein>
    <submittedName>
        <fullName evidence="1">Uncharacterized protein</fullName>
    </submittedName>
</protein>
<name>A0ACB8DVQ4_DERSI</name>
<gene>
    <name evidence="1" type="ORF">HPB49_006399</name>
</gene>
<accession>A0ACB8DVQ4</accession>
<organism evidence="1 2">
    <name type="scientific">Dermacentor silvarum</name>
    <name type="common">Tick</name>
    <dbReference type="NCBI Taxonomy" id="543639"/>
    <lineage>
        <taxon>Eukaryota</taxon>
        <taxon>Metazoa</taxon>
        <taxon>Ecdysozoa</taxon>
        <taxon>Arthropoda</taxon>
        <taxon>Chelicerata</taxon>
        <taxon>Arachnida</taxon>
        <taxon>Acari</taxon>
        <taxon>Parasitiformes</taxon>
        <taxon>Ixodida</taxon>
        <taxon>Ixodoidea</taxon>
        <taxon>Ixodidae</taxon>
        <taxon>Rhipicephalinae</taxon>
        <taxon>Dermacentor</taxon>
    </lineage>
</organism>